<protein>
    <recommendedName>
        <fullName evidence="1">SLH domain-containing protein</fullName>
    </recommendedName>
</protein>
<dbReference type="PROSITE" id="PS51272">
    <property type="entry name" value="SLH"/>
    <property type="match status" value="1"/>
</dbReference>
<dbReference type="PANTHER" id="PTHR43308">
    <property type="entry name" value="OUTER MEMBRANE PROTEIN ALPHA-RELATED"/>
    <property type="match status" value="1"/>
</dbReference>
<gene>
    <name evidence="2" type="ORF">BK123_30210</name>
</gene>
<comment type="caution">
    <text evidence="2">The sequence shown here is derived from an EMBL/GenBank/DDBJ whole genome shotgun (WGS) entry which is preliminary data.</text>
</comment>
<dbReference type="STRING" id="1401.BK123_30210"/>
<name>A0A1R1AT56_PAELA</name>
<proteinExistence type="predicted"/>
<dbReference type="Pfam" id="PF00395">
    <property type="entry name" value="SLH"/>
    <property type="match status" value="1"/>
</dbReference>
<sequence>MNDPITREQLVVMLMRAADIPAGGETITFTDQGNISSWAREAVDALSGQGIILGDPDGSFQPQKAATRAEAAVTFVRTLEKVKLVQSDM</sequence>
<organism evidence="2 3">
    <name type="scientific">Paenibacillus lautus</name>
    <name type="common">Bacillus lautus</name>
    <dbReference type="NCBI Taxonomy" id="1401"/>
    <lineage>
        <taxon>Bacteria</taxon>
        <taxon>Bacillati</taxon>
        <taxon>Bacillota</taxon>
        <taxon>Bacilli</taxon>
        <taxon>Bacillales</taxon>
        <taxon>Paenibacillaceae</taxon>
        <taxon>Paenibacillus</taxon>
    </lineage>
</organism>
<evidence type="ECO:0000313" key="2">
    <source>
        <dbReference type="EMBL" id="OME88559.1"/>
    </source>
</evidence>
<dbReference type="EMBL" id="MRTF01000014">
    <property type="protein sequence ID" value="OME88559.1"/>
    <property type="molecule type" value="Genomic_DNA"/>
</dbReference>
<dbReference type="Proteomes" id="UP000187074">
    <property type="component" value="Unassembled WGS sequence"/>
</dbReference>
<accession>A0A1R1AT56</accession>
<dbReference type="InterPro" id="IPR051465">
    <property type="entry name" value="Cell_Envelope_Struct_Comp"/>
</dbReference>
<dbReference type="InterPro" id="IPR001119">
    <property type="entry name" value="SLH_dom"/>
</dbReference>
<reference evidence="2 3" key="1">
    <citation type="submission" date="2016-11" db="EMBL/GenBank/DDBJ databases">
        <title>Paenibacillus species isolates.</title>
        <authorList>
            <person name="Beno S.M."/>
        </authorList>
    </citation>
    <scope>NUCLEOTIDE SEQUENCE [LARGE SCALE GENOMIC DNA]</scope>
    <source>
        <strain evidence="2 3">FSL F4-0100</strain>
    </source>
</reference>
<dbReference type="AlphaFoldDB" id="A0A1R1AT56"/>
<evidence type="ECO:0000259" key="1">
    <source>
        <dbReference type="PROSITE" id="PS51272"/>
    </source>
</evidence>
<evidence type="ECO:0000313" key="3">
    <source>
        <dbReference type="Proteomes" id="UP000187074"/>
    </source>
</evidence>
<feature type="domain" description="SLH" evidence="1">
    <location>
        <begin position="26"/>
        <end position="89"/>
    </location>
</feature>